<evidence type="ECO:0000313" key="5">
    <source>
        <dbReference type="Proteomes" id="UP001472677"/>
    </source>
</evidence>
<proteinExistence type="predicted"/>
<sequence>MLSRTDNAIKNHWNSSLKKKLDFYFATGKLPPVVKNGVQSGVKDGTKNLLVCSKTESDSTVQTSSGTTGIRKLEEDGKVQMEFSTPVRHMATSSSVIPNESFDTETADFKCQSFDVSICCSNSESGPKFESLRISSSIVEDKLDETRLRHDTSTYGSQCCEPLRLRGSST</sequence>
<keyword evidence="2" id="KW-0539">Nucleus</keyword>
<protein>
    <recommendedName>
        <fullName evidence="3">HTH myb-type domain-containing protein</fullName>
    </recommendedName>
</protein>
<dbReference type="PROSITE" id="PS51294">
    <property type="entry name" value="HTH_MYB"/>
    <property type="match status" value="1"/>
</dbReference>
<dbReference type="Proteomes" id="UP001472677">
    <property type="component" value="Unassembled WGS sequence"/>
</dbReference>
<feature type="domain" description="HTH myb-type" evidence="3">
    <location>
        <begin position="1"/>
        <end position="21"/>
    </location>
</feature>
<evidence type="ECO:0000259" key="3">
    <source>
        <dbReference type="PROSITE" id="PS51294"/>
    </source>
</evidence>
<dbReference type="InterPro" id="IPR017930">
    <property type="entry name" value="Myb_dom"/>
</dbReference>
<reference evidence="4 5" key="1">
    <citation type="journal article" date="2024" name="G3 (Bethesda)">
        <title>Genome assembly of Hibiscus sabdariffa L. provides insights into metabolisms of medicinal natural products.</title>
        <authorList>
            <person name="Kim T."/>
        </authorList>
    </citation>
    <scope>NUCLEOTIDE SEQUENCE [LARGE SCALE GENOMIC DNA]</scope>
    <source>
        <strain evidence="4">TK-2024</strain>
        <tissue evidence="4">Old leaves</tissue>
    </source>
</reference>
<comment type="subcellular location">
    <subcellularLocation>
        <location evidence="1">Nucleus</location>
    </subcellularLocation>
</comment>
<dbReference type="Gene3D" id="1.10.10.60">
    <property type="entry name" value="Homeodomain-like"/>
    <property type="match status" value="1"/>
</dbReference>
<evidence type="ECO:0000313" key="4">
    <source>
        <dbReference type="EMBL" id="KAK8563711.1"/>
    </source>
</evidence>
<evidence type="ECO:0000256" key="1">
    <source>
        <dbReference type="ARBA" id="ARBA00004123"/>
    </source>
</evidence>
<dbReference type="EMBL" id="JBBPBM010000011">
    <property type="protein sequence ID" value="KAK8563711.1"/>
    <property type="molecule type" value="Genomic_DNA"/>
</dbReference>
<comment type="caution">
    <text evidence="4">The sequence shown here is derived from an EMBL/GenBank/DDBJ whole genome shotgun (WGS) entry which is preliminary data.</text>
</comment>
<name>A0ABR2ENX4_9ROSI</name>
<organism evidence="4 5">
    <name type="scientific">Hibiscus sabdariffa</name>
    <name type="common">roselle</name>
    <dbReference type="NCBI Taxonomy" id="183260"/>
    <lineage>
        <taxon>Eukaryota</taxon>
        <taxon>Viridiplantae</taxon>
        <taxon>Streptophyta</taxon>
        <taxon>Embryophyta</taxon>
        <taxon>Tracheophyta</taxon>
        <taxon>Spermatophyta</taxon>
        <taxon>Magnoliopsida</taxon>
        <taxon>eudicotyledons</taxon>
        <taxon>Gunneridae</taxon>
        <taxon>Pentapetalae</taxon>
        <taxon>rosids</taxon>
        <taxon>malvids</taxon>
        <taxon>Malvales</taxon>
        <taxon>Malvaceae</taxon>
        <taxon>Malvoideae</taxon>
        <taxon>Hibiscus</taxon>
    </lineage>
</organism>
<accession>A0ABR2ENX4</accession>
<keyword evidence="5" id="KW-1185">Reference proteome</keyword>
<gene>
    <name evidence="4" type="ORF">V6N12_035852</name>
</gene>
<evidence type="ECO:0000256" key="2">
    <source>
        <dbReference type="ARBA" id="ARBA00023242"/>
    </source>
</evidence>